<keyword evidence="1" id="KW-0472">Membrane</keyword>
<evidence type="ECO:0000256" key="1">
    <source>
        <dbReference type="SAM" id="Phobius"/>
    </source>
</evidence>
<evidence type="ECO:0000313" key="3">
    <source>
        <dbReference type="Proteomes" id="UP000315783"/>
    </source>
</evidence>
<sequence length="155" mass="16950">MATNVVRRGSVGGQPNACDVVGEERGCAGSCACPGVWSSRYSVYWAFFFLACVLNALAMASTSKKTLRPAALWAGSCFPVLSSSGGCYFDFVNREDASLWMPDPRRWDDGWRPGVPECFGVERLSRCRVVWCVCVGAKFVPWSRGQVSQPFTASK</sequence>
<feature type="transmembrane region" description="Helical" evidence="1">
    <location>
        <begin position="43"/>
        <end position="60"/>
    </location>
</feature>
<organism evidence="2 3">
    <name type="scientific">Cordyceps javanica</name>
    <dbReference type="NCBI Taxonomy" id="43265"/>
    <lineage>
        <taxon>Eukaryota</taxon>
        <taxon>Fungi</taxon>
        <taxon>Dikarya</taxon>
        <taxon>Ascomycota</taxon>
        <taxon>Pezizomycotina</taxon>
        <taxon>Sordariomycetes</taxon>
        <taxon>Hypocreomycetidae</taxon>
        <taxon>Hypocreales</taxon>
        <taxon>Cordycipitaceae</taxon>
        <taxon>Cordyceps</taxon>
    </lineage>
</organism>
<keyword evidence="1" id="KW-0812">Transmembrane</keyword>
<accession>A0A545UNM1</accession>
<reference evidence="2 3" key="1">
    <citation type="journal article" date="2019" name="Appl. Microbiol. Biotechnol.">
        <title>Genome sequence of Isaria javanica and comparative genome analysis insights into family S53 peptidase evolution in fungal entomopathogens.</title>
        <authorList>
            <person name="Lin R."/>
            <person name="Zhang X."/>
            <person name="Xin B."/>
            <person name="Zou M."/>
            <person name="Gao Y."/>
            <person name="Qin F."/>
            <person name="Hu Q."/>
            <person name="Xie B."/>
            <person name="Cheng X."/>
        </authorList>
    </citation>
    <scope>NUCLEOTIDE SEQUENCE [LARGE SCALE GENOMIC DNA]</scope>
    <source>
        <strain evidence="2 3">IJ1G</strain>
    </source>
</reference>
<proteinExistence type="predicted"/>
<keyword evidence="1" id="KW-1133">Transmembrane helix</keyword>
<dbReference type="EMBL" id="SPUK01000021">
    <property type="protein sequence ID" value="TQV91065.1"/>
    <property type="molecule type" value="Genomic_DNA"/>
</dbReference>
<comment type="caution">
    <text evidence="2">The sequence shown here is derived from an EMBL/GenBank/DDBJ whole genome shotgun (WGS) entry which is preliminary data.</text>
</comment>
<gene>
    <name evidence="2" type="ORF">IF1G_10300</name>
</gene>
<protein>
    <submittedName>
        <fullName evidence="2">Uncharacterized protein</fullName>
    </submittedName>
</protein>
<dbReference type="Proteomes" id="UP000315783">
    <property type="component" value="Unassembled WGS sequence"/>
</dbReference>
<evidence type="ECO:0000313" key="2">
    <source>
        <dbReference type="EMBL" id="TQV91065.1"/>
    </source>
</evidence>
<keyword evidence="3" id="KW-1185">Reference proteome</keyword>
<dbReference type="AlphaFoldDB" id="A0A545UNM1"/>
<name>A0A545UNM1_9HYPO</name>